<dbReference type="NCBIfam" id="TIGR04474">
    <property type="entry name" value="tcm_partner"/>
    <property type="match status" value="1"/>
</dbReference>
<gene>
    <name evidence="1" type="ORF">CGL2_11278027</name>
</gene>
<organism evidence="1">
    <name type="scientific">Leptospirillum sp. Group II '5-way CG'</name>
    <dbReference type="NCBI Taxonomy" id="419541"/>
    <lineage>
        <taxon>Bacteria</taxon>
        <taxon>Pseudomonadati</taxon>
        <taxon>Nitrospirota</taxon>
        <taxon>Nitrospiria</taxon>
        <taxon>Nitrospirales</taxon>
        <taxon>Nitrospiraceae</taxon>
        <taxon>Leptospirillum</taxon>
    </lineage>
</organism>
<accession>B6AS62</accession>
<dbReference type="EMBL" id="DS995262">
    <property type="protein sequence ID" value="EDZ38320.1"/>
    <property type="molecule type" value="Genomic_DNA"/>
</dbReference>
<sequence length="371" mass="42722">MTAAPSGTIWPLEPHTKVKHAILSEYLKAWFPILGKYNGKVVYIDGFAGPGRYSEEEPGSPLVALNIARNARFPGKIVFLFIEKDAKRLQNLKNEIGNIPWPDTFDISTAVGSFADNLSGILANLKSKNLKPAPIFAFIDPFGFKDIPFDLIRQLLSYERCEIFINFMVDSINRWIAHPKEEIRSHIHTLLGSDKLNSILNAEDRIKALRDLYEEQLKTAAKFVLSFEMRNKKERTQYYLFFASNNRMGHIKMKESMWKIDAEGEYRFSDAKISQTNSLFQDFTQNMKQEKMNDDLFSQIWDQFKSRSNVPCSSIREFVEDKSIYLKKQMNQALSWAEGAGKIIVCKEKTDGSKRRKNTFPDNVLIDFKEG</sequence>
<evidence type="ECO:0000313" key="1">
    <source>
        <dbReference type="EMBL" id="EDZ38320.1"/>
    </source>
</evidence>
<reference evidence="1" key="1">
    <citation type="journal article" date="2004" name="Nature">
        <title>Community structure and metabolism through reconstruction of microbial genomes from the environment.</title>
        <authorList>
            <person name="Tyson G.W."/>
            <person name="Chapman J."/>
            <person name="Hugenholtz P."/>
            <person name="Allen E.E."/>
            <person name="Ram R.J."/>
            <person name="Richardson P.M."/>
            <person name="Solovyev V.V."/>
            <person name="Rubin E.M."/>
            <person name="Rokhsar D.S."/>
            <person name="Banfield J.F."/>
        </authorList>
    </citation>
    <scope>NUCLEOTIDE SEQUENCE [LARGE SCALE GENOMIC DNA]</scope>
</reference>
<dbReference type="InterPro" id="IPR031009">
    <property type="entry name" value="Tcm_partner"/>
</dbReference>
<evidence type="ECO:0008006" key="2">
    <source>
        <dbReference type="Google" id="ProtNLM"/>
    </source>
</evidence>
<dbReference type="AlphaFoldDB" id="B6AS62"/>
<name>B6AS62_9BACT</name>
<protein>
    <recommendedName>
        <fullName evidence="2">Three-Cys-motif partner protein TcmP</fullName>
    </recommendedName>
</protein>
<reference evidence="1" key="2">
    <citation type="journal article" date="2008" name="PLoS Biol.">
        <title>Population genomic analysis of strain variation in Leptospirillum group II bacteria involved in acid mine drainage formation.</title>
        <authorList>
            <person name="Simmons S.L."/>
            <person name="Dibartolo G."/>
            <person name="Denef V.J."/>
            <person name="Goltsman D.S."/>
            <person name="Thelen M.P."/>
            <person name="Banfield J.F."/>
        </authorList>
    </citation>
    <scope>NUCLEOTIDE SEQUENCE [LARGE SCALE GENOMIC DNA]</scope>
</reference>
<proteinExistence type="predicted"/>